<dbReference type="SMART" id="SM00528">
    <property type="entry name" value="HNS"/>
    <property type="match status" value="1"/>
</dbReference>
<dbReference type="GO" id="GO:0000976">
    <property type="term" value="F:transcription cis-regulatory region binding"/>
    <property type="evidence" value="ECO:0007669"/>
    <property type="project" value="TreeGrafter"/>
</dbReference>
<dbReference type="AlphaFoldDB" id="A0A1I5WP51"/>
<dbReference type="PANTHER" id="PTHR38097">
    <property type="match status" value="1"/>
</dbReference>
<dbReference type="InterPro" id="IPR037150">
    <property type="entry name" value="H-NS_C_dom_sf"/>
</dbReference>
<dbReference type="EMBL" id="FOXA01000052">
    <property type="protein sequence ID" value="SFQ21509.1"/>
    <property type="molecule type" value="Genomic_DNA"/>
</dbReference>
<dbReference type="OrthoDB" id="5297879at2"/>
<reference evidence="7 8" key="1">
    <citation type="submission" date="2016-10" db="EMBL/GenBank/DDBJ databases">
        <authorList>
            <person name="de Groot N.N."/>
        </authorList>
    </citation>
    <scope>NUCLEOTIDE SEQUENCE [LARGE SCALE GENOMIC DNA]</scope>
    <source>
        <strain evidence="7 8">DSM 19547</strain>
    </source>
</reference>
<dbReference type="SUPFAM" id="SSF81273">
    <property type="entry name" value="H-NS histone-like proteins"/>
    <property type="match status" value="1"/>
</dbReference>
<evidence type="ECO:0000313" key="7">
    <source>
        <dbReference type="EMBL" id="SFQ21509.1"/>
    </source>
</evidence>
<dbReference type="Gene3D" id="4.10.430.10">
    <property type="entry name" value="Histone-like protein H-NS, C-terminal domain"/>
    <property type="match status" value="1"/>
</dbReference>
<evidence type="ECO:0000313" key="8">
    <source>
        <dbReference type="Proteomes" id="UP000199356"/>
    </source>
</evidence>
<dbReference type="GO" id="GO:0032993">
    <property type="term" value="C:protein-DNA complex"/>
    <property type="evidence" value="ECO:0007669"/>
    <property type="project" value="TreeGrafter"/>
</dbReference>
<name>A0A1I5WP51_9RHOB</name>
<evidence type="ECO:0000256" key="1">
    <source>
        <dbReference type="ARBA" id="ARBA00004453"/>
    </source>
</evidence>
<comment type="similarity">
    <text evidence="2">Belongs to the histone-like protein H-NS family.</text>
</comment>
<dbReference type="PANTHER" id="PTHR38097:SF2">
    <property type="entry name" value="DNA-BINDING PROTEIN STPA"/>
    <property type="match status" value="1"/>
</dbReference>
<evidence type="ECO:0000256" key="5">
    <source>
        <dbReference type="SAM" id="MobiDB-lite"/>
    </source>
</evidence>
<dbReference type="RefSeq" id="WP_093425868.1">
    <property type="nucleotide sequence ID" value="NZ_FOXA01000052.1"/>
</dbReference>
<feature type="region of interest" description="Disordered" evidence="5">
    <location>
        <begin position="62"/>
        <end position="92"/>
    </location>
</feature>
<dbReference type="GO" id="GO:0005829">
    <property type="term" value="C:cytosol"/>
    <property type="evidence" value="ECO:0007669"/>
    <property type="project" value="TreeGrafter"/>
</dbReference>
<feature type="domain" description="DNA-binding protein H-NS-like C-terminal" evidence="6">
    <location>
        <begin position="66"/>
        <end position="111"/>
    </location>
</feature>
<accession>A0A1I5WP51</accession>
<dbReference type="GO" id="GO:0001217">
    <property type="term" value="F:DNA-binding transcription repressor activity"/>
    <property type="evidence" value="ECO:0007669"/>
    <property type="project" value="TreeGrafter"/>
</dbReference>
<evidence type="ECO:0000256" key="2">
    <source>
        <dbReference type="ARBA" id="ARBA00010610"/>
    </source>
</evidence>
<evidence type="ECO:0000259" key="6">
    <source>
        <dbReference type="SMART" id="SM00528"/>
    </source>
</evidence>
<keyword evidence="8" id="KW-1185">Reference proteome</keyword>
<dbReference type="GO" id="GO:0009295">
    <property type="term" value="C:nucleoid"/>
    <property type="evidence" value="ECO:0007669"/>
    <property type="project" value="UniProtKB-SubCell"/>
</dbReference>
<comment type="subcellular location">
    <subcellularLocation>
        <location evidence="1">Cytoplasm</location>
        <location evidence="1">Nucleoid</location>
    </subcellularLocation>
</comment>
<gene>
    <name evidence="7" type="ORF">SAMN04488047_1523</name>
</gene>
<proteinExistence type="inferred from homology"/>
<organism evidence="7 8">
    <name type="scientific">Tranquillimonas alkanivorans</name>
    <dbReference type="NCBI Taxonomy" id="441119"/>
    <lineage>
        <taxon>Bacteria</taxon>
        <taxon>Pseudomonadati</taxon>
        <taxon>Pseudomonadota</taxon>
        <taxon>Alphaproteobacteria</taxon>
        <taxon>Rhodobacterales</taxon>
        <taxon>Roseobacteraceae</taxon>
        <taxon>Tranquillimonas</taxon>
    </lineage>
</organism>
<dbReference type="GO" id="GO:0003680">
    <property type="term" value="F:minor groove of adenine-thymine-rich DNA binding"/>
    <property type="evidence" value="ECO:0007669"/>
    <property type="project" value="TreeGrafter"/>
</dbReference>
<evidence type="ECO:0000256" key="3">
    <source>
        <dbReference type="ARBA" id="ARBA00022490"/>
    </source>
</evidence>
<keyword evidence="4 7" id="KW-0238">DNA-binding</keyword>
<sequence length="117" mass="13467">MADYQEIKDSLEHLSKDDLLKLQKDVDRAVMQVDERLRREARRKAAEVAQEYGISLEELIGNTPAKARRPKSPPKYAHPENPEQTWSGRGRQPAWVKEHIEAGRDIEELAIKPKENA</sequence>
<dbReference type="Pfam" id="PF00816">
    <property type="entry name" value="Histone_HNS"/>
    <property type="match status" value="1"/>
</dbReference>
<evidence type="ECO:0000256" key="4">
    <source>
        <dbReference type="ARBA" id="ARBA00023125"/>
    </source>
</evidence>
<protein>
    <submittedName>
        <fullName evidence="7">DNA-binding protein H-NS</fullName>
    </submittedName>
</protein>
<dbReference type="Proteomes" id="UP000199356">
    <property type="component" value="Unassembled WGS sequence"/>
</dbReference>
<keyword evidence="3" id="KW-0963">Cytoplasm</keyword>
<dbReference type="InterPro" id="IPR027444">
    <property type="entry name" value="H-NS_C_dom"/>
</dbReference>
<dbReference type="GO" id="GO:0003681">
    <property type="term" value="F:bent DNA binding"/>
    <property type="evidence" value="ECO:0007669"/>
    <property type="project" value="TreeGrafter"/>
</dbReference>